<sequence>MRSQDVPLSRNTSGAKGPPVELTLHSVASRILLGITLPLLFTLTVLVVYHVWRRIHGRRQYTTQFPKVYPHLQDSDDVIHHCRSRSVGHICQTPHANVPFYAKSPTYRPVRRHSCGWYASTSPADASLWTPASAPVMSMEELYVQPNAHLFFGHPLLVSRTPPSVQRQSTLSPIKELNGGEGSAANQTDSNGFHWLIMDLGAITSGITEIRLTLGAEKNAFGVEAIDVFTATYLHTNQLHQATQSTHVVDLPWDMYEFCNNTSNEFLTPYGAVVLCSPAKSGKWIILRRKTKSLYVCLLAIYVESTSHECFDEVAVSPDGSPAVSPGRVFRLERHVTHGQCRESCMETPVCQAIAFVHRRRTGMCYLLQQFNRTDDSSSADAAFICMHGRKCKIEENICHRGE</sequence>
<dbReference type="Proteomes" id="UP000281553">
    <property type="component" value="Unassembled WGS sequence"/>
</dbReference>
<keyword evidence="1" id="KW-0812">Transmembrane</keyword>
<keyword evidence="3" id="KW-1185">Reference proteome</keyword>
<dbReference type="EMBL" id="UYRU01042545">
    <property type="protein sequence ID" value="VDK76218.1"/>
    <property type="molecule type" value="Genomic_DNA"/>
</dbReference>
<name>A0A3P6UB90_DIBLA</name>
<protein>
    <recommendedName>
        <fullName evidence="4">Apple domain-containing protein</fullName>
    </recommendedName>
</protein>
<feature type="transmembrane region" description="Helical" evidence="1">
    <location>
        <begin position="31"/>
        <end position="52"/>
    </location>
</feature>
<keyword evidence="1" id="KW-0472">Membrane</keyword>
<keyword evidence="1" id="KW-1133">Transmembrane helix</keyword>
<proteinExistence type="predicted"/>
<dbReference type="AlphaFoldDB" id="A0A3P6UB90"/>
<evidence type="ECO:0008006" key="4">
    <source>
        <dbReference type="Google" id="ProtNLM"/>
    </source>
</evidence>
<evidence type="ECO:0000313" key="2">
    <source>
        <dbReference type="EMBL" id="VDK76218.1"/>
    </source>
</evidence>
<gene>
    <name evidence="2" type="ORF">DILT_LOCUS2731</name>
</gene>
<accession>A0A3P6UB90</accession>
<evidence type="ECO:0000256" key="1">
    <source>
        <dbReference type="SAM" id="Phobius"/>
    </source>
</evidence>
<evidence type="ECO:0000313" key="3">
    <source>
        <dbReference type="Proteomes" id="UP000281553"/>
    </source>
</evidence>
<dbReference type="OrthoDB" id="6276417at2759"/>
<organism evidence="2 3">
    <name type="scientific">Dibothriocephalus latus</name>
    <name type="common">Fish tapeworm</name>
    <name type="synonym">Diphyllobothrium latum</name>
    <dbReference type="NCBI Taxonomy" id="60516"/>
    <lineage>
        <taxon>Eukaryota</taxon>
        <taxon>Metazoa</taxon>
        <taxon>Spiralia</taxon>
        <taxon>Lophotrochozoa</taxon>
        <taxon>Platyhelminthes</taxon>
        <taxon>Cestoda</taxon>
        <taxon>Eucestoda</taxon>
        <taxon>Diphyllobothriidea</taxon>
        <taxon>Diphyllobothriidae</taxon>
        <taxon>Dibothriocephalus</taxon>
    </lineage>
</organism>
<reference evidence="2 3" key="1">
    <citation type="submission" date="2018-11" db="EMBL/GenBank/DDBJ databases">
        <authorList>
            <consortium name="Pathogen Informatics"/>
        </authorList>
    </citation>
    <scope>NUCLEOTIDE SEQUENCE [LARGE SCALE GENOMIC DNA]</scope>
</reference>